<protein>
    <submittedName>
        <fullName evidence="2">Toxin C-terminal domain-containing protein</fullName>
    </submittedName>
</protein>
<dbReference type="CDD" id="cd20685">
    <property type="entry name" value="CdiA-CT_Ecl_RNase-like"/>
    <property type="match status" value="1"/>
</dbReference>
<evidence type="ECO:0000313" key="2">
    <source>
        <dbReference type="EMBL" id="UOO80756.1"/>
    </source>
</evidence>
<organism evidence="2 3">
    <name type="scientific">Uruburuella testudinis</name>
    <dbReference type="NCBI Taxonomy" id="1282863"/>
    <lineage>
        <taxon>Bacteria</taxon>
        <taxon>Pseudomonadati</taxon>
        <taxon>Pseudomonadota</taxon>
        <taxon>Betaproteobacteria</taxon>
        <taxon>Neisseriales</taxon>
        <taxon>Neisseriaceae</taxon>
        <taxon>Uruburuella</taxon>
    </lineage>
</organism>
<proteinExistence type="predicted"/>
<dbReference type="EMBL" id="CP091508">
    <property type="protein sequence ID" value="UOO80756.1"/>
    <property type="molecule type" value="Genomic_DNA"/>
</dbReference>
<gene>
    <name evidence="2" type="ORF">LVJ83_07095</name>
</gene>
<dbReference type="InterPro" id="IPR028190">
    <property type="entry name" value="Ntox21"/>
</dbReference>
<dbReference type="InterPro" id="IPR038181">
    <property type="entry name" value="Ntox21_sf"/>
</dbReference>
<dbReference type="Proteomes" id="UP000829817">
    <property type="component" value="Chromosome"/>
</dbReference>
<keyword evidence="3" id="KW-1185">Reference proteome</keyword>
<accession>A0ABY4DPG5</accession>
<sequence>MKIAYSLTQVWNFTVTKKTLSLQISEHKACIDVKNTFAALDAYQRAKLIDICTTNPQTTACANEIGKAQSGDWAVITESDNYPGIDPSKPGKEALHLICGSNQICRDEITRQDLRNNLDQLIVERDPAFLKRTADGYRNGVLGKVLDFRGMNDKEVIDHAKAAMYASVGMIGSIGKSKVGNQWKAKDSATTRKFSGPVFKTDTEAAKAAKSLGYIKTNFRTKSGAVIFKKDNSYITRDVDGHIGGAWKEASSPEKLNSKNTRNGTFDLNLKKIGD</sequence>
<dbReference type="RefSeq" id="WP_244783827.1">
    <property type="nucleotide sequence ID" value="NZ_CP091508.1"/>
</dbReference>
<feature type="domain" description="Novel toxin 21" evidence="1">
    <location>
        <begin position="208"/>
        <end position="275"/>
    </location>
</feature>
<reference evidence="2 3" key="1">
    <citation type="journal article" date="2022" name="Res Sq">
        <title>Evolution of multicellular longitudinally dividing oral cavity symbionts (Neisseriaceae).</title>
        <authorList>
            <person name="Nyongesa S."/>
            <person name="Weber P."/>
            <person name="Bernet E."/>
            <person name="Pullido F."/>
            <person name="Nieckarz M."/>
            <person name="Delaby M."/>
            <person name="Nieves C."/>
            <person name="Viehboeck T."/>
            <person name="Krause N."/>
            <person name="Rivera-Millot A."/>
            <person name="Nakamura A."/>
            <person name="Vischer N."/>
            <person name="VanNieuwenhze M."/>
            <person name="Brun Y."/>
            <person name="Cava F."/>
            <person name="Bulgheresi S."/>
            <person name="Veyrier F."/>
        </authorList>
    </citation>
    <scope>NUCLEOTIDE SEQUENCE [LARGE SCALE GENOMIC DNA]</scope>
    <source>
        <strain evidence="2 3">CCUG 63373m</strain>
    </source>
</reference>
<name>A0ABY4DPG5_9NEIS</name>
<evidence type="ECO:0000313" key="3">
    <source>
        <dbReference type="Proteomes" id="UP000829817"/>
    </source>
</evidence>
<dbReference type="Gene3D" id="3.10.380.20">
    <property type="entry name" value="Novel toxin 21 (CdiA), C-terminal domain"/>
    <property type="match status" value="1"/>
</dbReference>
<dbReference type="Pfam" id="PF15526">
    <property type="entry name" value="Ntox21"/>
    <property type="match status" value="1"/>
</dbReference>
<evidence type="ECO:0000259" key="1">
    <source>
        <dbReference type="Pfam" id="PF15526"/>
    </source>
</evidence>